<keyword evidence="2" id="KW-0342">GTP-binding</keyword>
<dbReference type="SUPFAM" id="SSF52540">
    <property type="entry name" value="P-loop containing nucleoside triphosphate hydrolases"/>
    <property type="match status" value="1"/>
</dbReference>
<evidence type="ECO:0000256" key="2">
    <source>
        <dbReference type="ARBA" id="ARBA00023134"/>
    </source>
</evidence>
<dbReference type="GO" id="GO:0001667">
    <property type="term" value="P:ameboidal-type cell migration"/>
    <property type="evidence" value="ECO:0007669"/>
    <property type="project" value="UniProtKB-ARBA"/>
</dbReference>
<protein>
    <submittedName>
        <fullName evidence="3">GTP-binding protein rhoA like protein</fullName>
    </submittedName>
</protein>
<gene>
    <name evidence="3" type="ORF">HNY73_003663</name>
</gene>
<dbReference type="InterPro" id="IPR001806">
    <property type="entry name" value="Small_GTPase"/>
</dbReference>
<dbReference type="SMART" id="SM00175">
    <property type="entry name" value="RAB"/>
    <property type="match status" value="1"/>
</dbReference>
<evidence type="ECO:0000313" key="4">
    <source>
        <dbReference type="Proteomes" id="UP000807504"/>
    </source>
</evidence>
<comment type="caution">
    <text evidence="3">The sequence shown here is derived from an EMBL/GenBank/DDBJ whole genome shotgun (WGS) entry which is preliminary data.</text>
</comment>
<sequence length="204" mass="23374">MASIKDNNNGNPTTSHIDIVKIVVIGEPRCGKTSFIRAFYDHNDPGDIYSDNCVTVYPCEFVIKNEHRRAAIFEIPSDMNFPKEQRMPHYENANVIVFMYAIDASASLEMLYEKWLPEAADIIKSNVIPVALVGTKKDLQEDQQVIERLSLQNKKPVSYWEGREFYGKLRSSFNGVVFMECSGNDFEEVHDVFDLIFEYSLNGE</sequence>
<dbReference type="PROSITE" id="PS51419">
    <property type="entry name" value="RAB"/>
    <property type="match status" value="1"/>
</dbReference>
<dbReference type="EMBL" id="JABXBU010000003">
    <property type="protein sequence ID" value="KAF8792011.1"/>
    <property type="molecule type" value="Genomic_DNA"/>
</dbReference>
<dbReference type="InterPro" id="IPR003578">
    <property type="entry name" value="Small_GTPase_Rho"/>
</dbReference>
<dbReference type="GO" id="GO:0035006">
    <property type="term" value="P:melanization defense response"/>
    <property type="evidence" value="ECO:0007669"/>
    <property type="project" value="UniProtKB-ARBA"/>
</dbReference>
<dbReference type="GO" id="GO:0007264">
    <property type="term" value="P:small GTPase-mediated signal transduction"/>
    <property type="evidence" value="ECO:0007669"/>
    <property type="project" value="InterPro"/>
</dbReference>
<reference evidence="3" key="1">
    <citation type="journal article" date="2020" name="bioRxiv">
        <title>Chromosome-level reference genome of the European wasp spider Argiope bruennichi: a resource for studies on range expansion and evolutionary adaptation.</title>
        <authorList>
            <person name="Sheffer M.M."/>
            <person name="Hoppe A."/>
            <person name="Krehenwinkel H."/>
            <person name="Uhl G."/>
            <person name="Kuss A.W."/>
            <person name="Jensen L."/>
            <person name="Jensen C."/>
            <person name="Gillespie R.G."/>
            <person name="Hoff K.J."/>
            <person name="Prost S."/>
        </authorList>
    </citation>
    <scope>NUCLEOTIDE SEQUENCE</scope>
</reference>
<name>A0A8T0FLV7_ARGBR</name>
<dbReference type="OrthoDB" id="25896at2759"/>
<proteinExistence type="predicted"/>
<reference evidence="3" key="2">
    <citation type="submission" date="2020-06" db="EMBL/GenBank/DDBJ databases">
        <authorList>
            <person name="Sheffer M."/>
        </authorList>
    </citation>
    <scope>NUCLEOTIDE SEQUENCE</scope>
</reference>
<dbReference type="Pfam" id="PF00071">
    <property type="entry name" value="Ras"/>
    <property type="match status" value="1"/>
</dbReference>
<evidence type="ECO:0000256" key="1">
    <source>
        <dbReference type="ARBA" id="ARBA00022741"/>
    </source>
</evidence>
<keyword evidence="4" id="KW-1185">Reference proteome</keyword>
<dbReference type="GO" id="GO:0003006">
    <property type="term" value="P:developmental process involved in reproduction"/>
    <property type="evidence" value="ECO:0007669"/>
    <property type="project" value="UniProtKB-ARBA"/>
</dbReference>
<dbReference type="PANTHER" id="PTHR24072">
    <property type="entry name" value="RHO FAMILY GTPASE"/>
    <property type="match status" value="1"/>
</dbReference>
<organism evidence="3 4">
    <name type="scientific">Argiope bruennichi</name>
    <name type="common">Wasp spider</name>
    <name type="synonym">Aranea bruennichi</name>
    <dbReference type="NCBI Taxonomy" id="94029"/>
    <lineage>
        <taxon>Eukaryota</taxon>
        <taxon>Metazoa</taxon>
        <taxon>Ecdysozoa</taxon>
        <taxon>Arthropoda</taxon>
        <taxon>Chelicerata</taxon>
        <taxon>Arachnida</taxon>
        <taxon>Araneae</taxon>
        <taxon>Araneomorphae</taxon>
        <taxon>Entelegynae</taxon>
        <taxon>Araneoidea</taxon>
        <taxon>Araneidae</taxon>
        <taxon>Argiope</taxon>
    </lineage>
</organism>
<dbReference type="SMART" id="SM00174">
    <property type="entry name" value="RHO"/>
    <property type="match status" value="1"/>
</dbReference>
<dbReference type="AlphaFoldDB" id="A0A8T0FLV7"/>
<dbReference type="GO" id="GO:0005525">
    <property type="term" value="F:GTP binding"/>
    <property type="evidence" value="ECO:0007669"/>
    <property type="project" value="UniProtKB-KW"/>
</dbReference>
<dbReference type="GO" id="GO:0003924">
    <property type="term" value="F:GTPase activity"/>
    <property type="evidence" value="ECO:0007669"/>
    <property type="project" value="InterPro"/>
</dbReference>
<dbReference type="InterPro" id="IPR027417">
    <property type="entry name" value="P-loop_NTPase"/>
</dbReference>
<dbReference type="GO" id="GO:0035099">
    <property type="term" value="P:hemocyte migration"/>
    <property type="evidence" value="ECO:0007669"/>
    <property type="project" value="UniProtKB-ARBA"/>
</dbReference>
<dbReference type="PRINTS" id="PR00449">
    <property type="entry name" value="RASTRNSFRMNG"/>
</dbReference>
<dbReference type="Proteomes" id="UP000807504">
    <property type="component" value="Unassembled WGS sequence"/>
</dbReference>
<evidence type="ECO:0000313" key="3">
    <source>
        <dbReference type="EMBL" id="KAF8792011.1"/>
    </source>
</evidence>
<keyword evidence="1" id="KW-0547">Nucleotide-binding</keyword>
<accession>A0A8T0FLV7</accession>
<dbReference type="GO" id="GO:0022412">
    <property type="term" value="P:cellular process involved in reproduction in multicellular organism"/>
    <property type="evidence" value="ECO:0007669"/>
    <property type="project" value="UniProtKB-ARBA"/>
</dbReference>
<dbReference type="Gene3D" id="3.40.50.300">
    <property type="entry name" value="P-loop containing nucleotide triphosphate hydrolases"/>
    <property type="match status" value="1"/>
</dbReference>